<dbReference type="Gene3D" id="3.90.1150.160">
    <property type="match status" value="1"/>
</dbReference>
<evidence type="ECO:0000256" key="7">
    <source>
        <dbReference type="RuleBase" id="RU000382"/>
    </source>
</evidence>
<protein>
    <recommendedName>
        <fullName evidence="3">glutamate decarboxylase</fullName>
        <ecNumber evidence="3">4.1.1.15</ecNumber>
    </recommendedName>
</protein>
<dbReference type="InterPro" id="IPR015424">
    <property type="entry name" value="PyrdxlP-dep_Trfase"/>
</dbReference>
<dbReference type="EC" id="4.1.1.15" evidence="3"/>
<evidence type="ECO:0000256" key="4">
    <source>
        <dbReference type="ARBA" id="ARBA00022898"/>
    </source>
</evidence>
<dbReference type="Gene3D" id="3.40.640.10">
    <property type="entry name" value="Type I PLP-dependent aspartate aminotransferase-like (Major domain)"/>
    <property type="match status" value="1"/>
</dbReference>
<evidence type="ECO:0000256" key="5">
    <source>
        <dbReference type="ARBA" id="ARBA00023239"/>
    </source>
</evidence>
<dbReference type="InterPro" id="IPR015421">
    <property type="entry name" value="PyrdxlP-dep_Trfase_major"/>
</dbReference>
<evidence type="ECO:0000256" key="3">
    <source>
        <dbReference type="ARBA" id="ARBA00012421"/>
    </source>
</evidence>
<dbReference type="InterPro" id="IPR002129">
    <property type="entry name" value="PyrdxlP-dep_de-COase"/>
</dbReference>
<proteinExistence type="inferred from homology"/>
<dbReference type="SUPFAM" id="SSF53383">
    <property type="entry name" value="PLP-dependent transferases"/>
    <property type="match status" value="1"/>
</dbReference>
<keyword evidence="9" id="KW-1185">Reference proteome</keyword>
<evidence type="ECO:0000256" key="2">
    <source>
        <dbReference type="ARBA" id="ARBA00009533"/>
    </source>
</evidence>
<dbReference type="PANTHER" id="PTHR43321">
    <property type="entry name" value="GLUTAMATE DECARBOXYLASE"/>
    <property type="match status" value="1"/>
</dbReference>
<name>A0ABV8U149_9ACTN</name>
<keyword evidence="4 7" id="KW-0663">Pyridoxal phosphate</keyword>
<comment type="catalytic activity">
    <reaction evidence="6">
        <text>L-glutamate + H(+) = 4-aminobutanoate + CO2</text>
        <dbReference type="Rhea" id="RHEA:17785"/>
        <dbReference type="ChEBI" id="CHEBI:15378"/>
        <dbReference type="ChEBI" id="CHEBI:16526"/>
        <dbReference type="ChEBI" id="CHEBI:29985"/>
        <dbReference type="ChEBI" id="CHEBI:59888"/>
        <dbReference type="EC" id="4.1.1.15"/>
    </reaction>
</comment>
<reference evidence="9" key="1">
    <citation type="journal article" date="2019" name="Int. J. Syst. Evol. Microbiol.">
        <title>The Global Catalogue of Microorganisms (GCM) 10K type strain sequencing project: providing services to taxonomists for standard genome sequencing and annotation.</title>
        <authorList>
            <consortium name="The Broad Institute Genomics Platform"/>
            <consortium name="The Broad Institute Genome Sequencing Center for Infectious Disease"/>
            <person name="Wu L."/>
            <person name="Ma J."/>
        </authorList>
    </citation>
    <scope>NUCLEOTIDE SEQUENCE [LARGE SCALE GENOMIC DNA]</scope>
    <source>
        <strain evidence="9">IBRC-M 10908</strain>
    </source>
</reference>
<dbReference type="Proteomes" id="UP001595823">
    <property type="component" value="Unassembled WGS sequence"/>
</dbReference>
<evidence type="ECO:0000256" key="6">
    <source>
        <dbReference type="ARBA" id="ARBA00048868"/>
    </source>
</evidence>
<evidence type="ECO:0000313" key="8">
    <source>
        <dbReference type="EMBL" id="MFC4336839.1"/>
    </source>
</evidence>
<dbReference type="PANTHER" id="PTHR43321:SF3">
    <property type="entry name" value="GLUTAMATE DECARBOXYLASE"/>
    <property type="match status" value="1"/>
</dbReference>
<dbReference type="Pfam" id="PF00282">
    <property type="entry name" value="Pyridoxal_deC"/>
    <property type="match status" value="1"/>
</dbReference>
<comment type="similarity">
    <text evidence="2 7">Belongs to the group II decarboxylase family.</text>
</comment>
<evidence type="ECO:0000256" key="1">
    <source>
        <dbReference type="ARBA" id="ARBA00001933"/>
    </source>
</evidence>
<sequence length="396" mass="42963">MTTQQKAADSSGLDLDVTVRNLGSYTTAVLPPDLAHISHRLGGYNIVNNSEYPFIPEMVARCVKRLSLLWHRGEPQAPAAAVSGSTEAAMLAGMSLLHRWKQRGLPHRPNLIAGRGAHVCWKRFCAYWDVELRTVSGVGGQVVADPARMAEACDEGTIGVVATLGYSEHGLFDDVASLSRALRRSGRHAPVHVDAAGGGFTAPFLTPELNWDFRLDHVASISASGHKFGQTALGLGWILWRSEESSPEHLWRGADYIGDGKPDIGLTFSRSAAPVAQQEHLLSRPGAFERYRIDLADCSSVAADIADVISGDPGVRVINDGTTLPVVAFCDREPGTVERWANRMRHENWIIPTYPLEANPGLGQCARIVVKPGLSPHTCDRLLASVLRATYNGIRQ</sequence>
<comment type="cofactor">
    <cofactor evidence="1 7">
        <name>pyridoxal 5'-phosphate</name>
        <dbReference type="ChEBI" id="CHEBI:597326"/>
    </cofactor>
</comment>
<evidence type="ECO:0000313" key="9">
    <source>
        <dbReference type="Proteomes" id="UP001595823"/>
    </source>
</evidence>
<accession>A0ABV8U149</accession>
<comment type="caution">
    <text evidence="8">The sequence shown here is derived from an EMBL/GenBank/DDBJ whole genome shotgun (WGS) entry which is preliminary data.</text>
</comment>
<dbReference type="EMBL" id="JBHSDK010000023">
    <property type="protein sequence ID" value="MFC4336839.1"/>
    <property type="molecule type" value="Genomic_DNA"/>
</dbReference>
<gene>
    <name evidence="8" type="ORF">ACFPET_16685</name>
</gene>
<dbReference type="RefSeq" id="WP_380623185.1">
    <property type="nucleotide sequence ID" value="NZ_JBHSDK010000023.1"/>
</dbReference>
<keyword evidence="5 7" id="KW-0456">Lyase</keyword>
<organism evidence="8 9">
    <name type="scientific">Salininema proteolyticum</name>
    <dbReference type="NCBI Taxonomy" id="1607685"/>
    <lineage>
        <taxon>Bacteria</taxon>
        <taxon>Bacillati</taxon>
        <taxon>Actinomycetota</taxon>
        <taxon>Actinomycetes</taxon>
        <taxon>Glycomycetales</taxon>
        <taxon>Glycomycetaceae</taxon>
        <taxon>Salininema</taxon>
    </lineage>
</organism>
<dbReference type="InterPro" id="IPR010107">
    <property type="entry name" value="Glutamate_decarboxylase"/>
</dbReference>